<geneLocation type="plasmid" evidence="1 2">
    <name>unnamed</name>
</geneLocation>
<evidence type="ECO:0000313" key="2">
    <source>
        <dbReference type="Proteomes" id="UP000261758"/>
    </source>
</evidence>
<reference evidence="1 2" key="1">
    <citation type="submission" date="2017-08" db="EMBL/GenBank/DDBJ databases">
        <title>Genome sequences of Ralstonia solanacearum Species Complex (RSSC) isolated from Potato bacterial wilts in Korea.</title>
        <authorList>
            <person name="Cho H."/>
            <person name="Song E.-S."/>
            <person name="Lee Y.K."/>
            <person name="Lee S."/>
            <person name="Lee S.-W."/>
            <person name="Jo A."/>
            <person name="Kim J.-G."/>
            <person name="Hwang I."/>
        </authorList>
    </citation>
    <scope>NUCLEOTIDE SEQUENCE [LARGE SCALE GENOMIC DNA]</scope>
    <source>
        <strain evidence="1 2">T98</strain>
        <plasmid evidence="1 2">unnamed</plasmid>
    </source>
</reference>
<dbReference type="AlphaFoldDB" id="A0AAD0SD46"/>
<accession>A0AAD0SD46</accession>
<dbReference type="EMBL" id="CP022760">
    <property type="protein sequence ID" value="AXV84145.1"/>
    <property type="molecule type" value="Genomic_DNA"/>
</dbReference>
<keyword evidence="1" id="KW-0614">Plasmid</keyword>
<gene>
    <name evidence="1" type="ORF">CJO77_21735</name>
</gene>
<proteinExistence type="predicted"/>
<evidence type="ECO:0000313" key="1">
    <source>
        <dbReference type="EMBL" id="AXV84145.1"/>
    </source>
</evidence>
<protein>
    <submittedName>
        <fullName evidence="1">Uncharacterized protein</fullName>
    </submittedName>
</protein>
<dbReference type="Proteomes" id="UP000261758">
    <property type="component" value="Plasmid unnamed"/>
</dbReference>
<name>A0AAD0SD46_RALSL</name>
<organism evidence="1 2">
    <name type="scientific">Ralstonia solanacearum</name>
    <name type="common">Pseudomonas solanacearum</name>
    <dbReference type="NCBI Taxonomy" id="305"/>
    <lineage>
        <taxon>Bacteria</taxon>
        <taxon>Pseudomonadati</taxon>
        <taxon>Pseudomonadota</taxon>
        <taxon>Betaproteobacteria</taxon>
        <taxon>Burkholderiales</taxon>
        <taxon>Burkholderiaceae</taxon>
        <taxon>Ralstonia</taxon>
        <taxon>Ralstonia solanacearum species complex</taxon>
    </lineage>
</organism>
<sequence>MILFFMQITITPRCKKFIEHRLTKALAIVKYILRLPSKSLSPSIETYLVIVKEDSQNPVIKRLSKSSLHIGIAARFV</sequence>